<evidence type="ECO:0000259" key="2">
    <source>
        <dbReference type="PROSITE" id="PS50943"/>
    </source>
</evidence>
<dbReference type="Pfam" id="PF01381">
    <property type="entry name" value="HTH_3"/>
    <property type="match status" value="1"/>
</dbReference>
<dbReference type="CDD" id="cd00093">
    <property type="entry name" value="HTH_XRE"/>
    <property type="match status" value="1"/>
</dbReference>
<name>A0A9X6ING9_BACTU</name>
<reference evidence="3 4" key="1">
    <citation type="submission" date="2016-10" db="EMBL/GenBank/DDBJ databases">
        <title>Comparative genomics of Bacillus thuringiensis reveals a path to pathogens against multiple invertebrate hosts.</title>
        <authorList>
            <person name="Zheng J."/>
            <person name="Gao Q."/>
            <person name="Liu H."/>
            <person name="Peng D."/>
            <person name="Ruan L."/>
            <person name="Sun M."/>
        </authorList>
    </citation>
    <scope>NUCLEOTIDE SEQUENCE [LARGE SCALE GENOMIC DNA]</scope>
    <source>
        <strain evidence="3">BGSC 4I4</strain>
    </source>
</reference>
<evidence type="ECO:0000256" key="1">
    <source>
        <dbReference type="ARBA" id="ARBA00023125"/>
    </source>
</evidence>
<dbReference type="PANTHER" id="PTHR46558">
    <property type="entry name" value="TRACRIPTIONAL REGULATORY PROTEIN-RELATED-RELATED"/>
    <property type="match status" value="1"/>
</dbReference>
<dbReference type="SMART" id="SM00530">
    <property type="entry name" value="HTH_XRE"/>
    <property type="match status" value="1"/>
</dbReference>
<proteinExistence type="predicted"/>
<dbReference type="RefSeq" id="WP_086402894.1">
    <property type="nucleotide sequence ID" value="NZ_NFDT01000017.1"/>
</dbReference>
<dbReference type="PROSITE" id="PS50943">
    <property type="entry name" value="HTH_CROC1"/>
    <property type="match status" value="1"/>
</dbReference>
<organism evidence="3 4">
    <name type="scientific">Bacillus thuringiensis serovar subtoxicus</name>
    <dbReference type="NCBI Taxonomy" id="475791"/>
    <lineage>
        <taxon>Bacteria</taxon>
        <taxon>Bacillati</taxon>
        <taxon>Bacillota</taxon>
        <taxon>Bacilli</taxon>
        <taxon>Bacillales</taxon>
        <taxon>Bacillaceae</taxon>
        <taxon>Bacillus</taxon>
        <taxon>Bacillus cereus group</taxon>
    </lineage>
</organism>
<evidence type="ECO:0000313" key="4">
    <source>
        <dbReference type="Proteomes" id="UP000194882"/>
    </source>
</evidence>
<protein>
    <submittedName>
        <fullName evidence="3">Transcriptional regulator</fullName>
    </submittedName>
</protein>
<accession>A0A9X6ING9</accession>
<dbReference type="EMBL" id="NFDT01000017">
    <property type="protein sequence ID" value="OTZ01003.1"/>
    <property type="molecule type" value="Genomic_DNA"/>
</dbReference>
<comment type="caution">
    <text evidence="3">The sequence shown here is derived from an EMBL/GenBank/DDBJ whole genome shotgun (WGS) entry which is preliminary data.</text>
</comment>
<gene>
    <name evidence="3" type="ORF">BK754_01765</name>
</gene>
<dbReference type="GO" id="GO:0003677">
    <property type="term" value="F:DNA binding"/>
    <property type="evidence" value="ECO:0007669"/>
    <property type="project" value="UniProtKB-KW"/>
</dbReference>
<dbReference type="SUPFAM" id="SSF47413">
    <property type="entry name" value="lambda repressor-like DNA-binding domains"/>
    <property type="match status" value="1"/>
</dbReference>
<dbReference type="AlphaFoldDB" id="A0A9X6ING9"/>
<dbReference type="PANTHER" id="PTHR46558:SF11">
    <property type="entry name" value="HTH-TYPE TRANSCRIPTIONAL REGULATOR XRE"/>
    <property type="match status" value="1"/>
</dbReference>
<dbReference type="InterPro" id="IPR010982">
    <property type="entry name" value="Lambda_DNA-bd_dom_sf"/>
</dbReference>
<keyword evidence="1" id="KW-0238">DNA-binding</keyword>
<dbReference type="Proteomes" id="UP000194882">
    <property type="component" value="Unassembled WGS sequence"/>
</dbReference>
<dbReference type="InterPro" id="IPR001387">
    <property type="entry name" value="Cro/C1-type_HTH"/>
</dbReference>
<dbReference type="Gene3D" id="1.10.260.40">
    <property type="entry name" value="lambda repressor-like DNA-binding domains"/>
    <property type="match status" value="1"/>
</dbReference>
<evidence type="ECO:0000313" key="3">
    <source>
        <dbReference type="EMBL" id="OTZ01003.1"/>
    </source>
</evidence>
<feature type="domain" description="HTH cro/C1-type" evidence="2">
    <location>
        <begin position="7"/>
        <end position="61"/>
    </location>
</feature>
<sequence length="120" mass="13957">MGIGERIKKIRKQRNWTQQVLGEKVGASSRVIGYYESEERFPSPDTISKLSDVLEVTSDFLLGRSEKPDLDMKAYIKFKEIMERLDKLPEDKQEVVLQQMLAITKTLEEYHNNEKNSPSH</sequence>